<dbReference type="InterPro" id="IPR052897">
    <property type="entry name" value="Sec-Metab_Biosynth_Hydrolase"/>
</dbReference>
<name>A0A5C4XUX3_9DEIO</name>
<protein>
    <submittedName>
        <fullName evidence="4">Alpha/beta hydrolase</fullName>
    </submittedName>
    <submittedName>
        <fullName evidence="3">Pimeloyl-ACP methyl ester carboxylesterase</fullName>
    </submittedName>
</protein>
<dbReference type="PANTHER" id="PTHR37017:SF11">
    <property type="entry name" value="ESTERASE_LIPASE_THIOESTERASE DOMAIN-CONTAINING PROTEIN"/>
    <property type="match status" value="1"/>
</dbReference>
<feature type="chain" id="PRO_5022891818" evidence="1">
    <location>
        <begin position="21"/>
        <end position="254"/>
    </location>
</feature>
<proteinExistence type="predicted"/>
<gene>
    <name evidence="4" type="ORF">FHR04_18705</name>
    <name evidence="3" type="ORF">HNQ04_003868</name>
</gene>
<dbReference type="EMBL" id="VDMO01000032">
    <property type="protein sequence ID" value="TNM67289.1"/>
    <property type="molecule type" value="Genomic_DNA"/>
</dbReference>
<dbReference type="AlphaFoldDB" id="A0A5C4XUX3"/>
<sequence length="254" mass="26140">MNRPRLAALTISALLSTSLAGPAGTIKNVVLVHGAYADGSGWAGVYRMLSADGYHVTVVQNPLTSLDDDVAAVNRALARQDGPVILVGHSYGGAVITQAGTDPKVAGLVYVSAFQPDVGESALKWATAEPPALENGILPPDAAGFSYYDAAKFHAGFAADLSDEQAAFLSASQIPVSVKALGAPVTQAAWNTKPSWAVLSTDDKSINPSIQRTMYARAKSVVTEVKGSHATYISHPQDVANVIEAAAIGVAGGS</sequence>
<organism evidence="4 5">
    <name type="scientific">Deinococcus radiopugnans ATCC 19172</name>
    <dbReference type="NCBI Taxonomy" id="585398"/>
    <lineage>
        <taxon>Bacteria</taxon>
        <taxon>Thermotogati</taxon>
        <taxon>Deinococcota</taxon>
        <taxon>Deinococci</taxon>
        <taxon>Deinococcales</taxon>
        <taxon>Deinococcaceae</taxon>
        <taxon>Deinococcus</taxon>
    </lineage>
</organism>
<comment type="caution">
    <text evidence="4">The sequence shown here is derived from an EMBL/GenBank/DDBJ whole genome shotgun (WGS) entry which is preliminary data.</text>
</comment>
<accession>A0A5C4XUX3</accession>
<feature type="domain" description="AB hydrolase-1" evidence="2">
    <location>
        <begin position="29"/>
        <end position="241"/>
    </location>
</feature>
<reference evidence="4 5" key="1">
    <citation type="submission" date="2019-06" db="EMBL/GenBank/DDBJ databases">
        <title>Genome sequence of Deinococcus radiopugnans ATCC 19172.</title>
        <authorList>
            <person name="Maclea K.S."/>
            <person name="Maynard C.R."/>
        </authorList>
    </citation>
    <scope>NUCLEOTIDE SEQUENCE [LARGE SCALE GENOMIC DNA]</scope>
    <source>
        <strain evidence="4 5">ATCC 19172</strain>
    </source>
</reference>
<evidence type="ECO:0000313" key="3">
    <source>
        <dbReference type="EMBL" id="MBB6018587.1"/>
    </source>
</evidence>
<evidence type="ECO:0000313" key="4">
    <source>
        <dbReference type="EMBL" id="TNM67289.1"/>
    </source>
</evidence>
<evidence type="ECO:0000259" key="2">
    <source>
        <dbReference type="Pfam" id="PF12697"/>
    </source>
</evidence>
<keyword evidence="4" id="KW-0378">Hydrolase</keyword>
<dbReference type="InterPro" id="IPR029058">
    <property type="entry name" value="AB_hydrolase_fold"/>
</dbReference>
<dbReference type="OrthoDB" id="64996at2"/>
<keyword evidence="1" id="KW-0732">Signal</keyword>
<evidence type="ECO:0000313" key="5">
    <source>
        <dbReference type="Proteomes" id="UP000313988"/>
    </source>
</evidence>
<dbReference type="PANTHER" id="PTHR37017">
    <property type="entry name" value="AB HYDROLASE-1 DOMAIN-CONTAINING PROTEIN-RELATED"/>
    <property type="match status" value="1"/>
</dbReference>
<dbReference type="Pfam" id="PF12697">
    <property type="entry name" value="Abhydrolase_6"/>
    <property type="match status" value="1"/>
</dbReference>
<dbReference type="SUPFAM" id="SSF53474">
    <property type="entry name" value="alpha/beta-Hydrolases"/>
    <property type="match status" value="1"/>
</dbReference>
<reference evidence="3 6" key="2">
    <citation type="submission" date="2020-08" db="EMBL/GenBank/DDBJ databases">
        <title>Genomic Encyclopedia of Type Strains, Phase IV (KMG-IV): sequencing the most valuable type-strain genomes for metagenomic binning, comparative biology and taxonomic classification.</title>
        <authorList>
            <person name="Goeker M."/>
        </authorList>
    </citation>
    <scope>NUCLEOTIDE SEQUENCE [LARGE SCALE GENOMIC DNA]</scope>
    <source>
        <strain evidence="3 6">DSM 12027</strain>
    </source>
</reference>
<dbReference type="EMBL" id="JACHEW010000034">
    <property type="protein sequence ID" value="MBB6018587.1"/>
    <property type="molecule type" value="Genomic_DNA"/>
</dbReference>
<dbReference type="Gene3D" id="3.40.50.1820">
    <property type="entry name" value="alpha/beta hydrolase"/>
    <property type="match status" value="1"/>
</dbReference>
<feature type="signal peptide" evidence="1">
    <location>
        <begin position="1"/>
        <end position="20"/>
    </location>
</feature>
<dbReference type="Proteomes" id="UP000313988">
    <property type="component" value="Unassembled WGS sequence"/>
</dbReference>
<keyword evidence="6" id="KW-1185">Reference proteome</keyword>
<dbReference type="RefSeq" id="WP_139404729.1">
    <property type="nucleotide sequence ID" value="NZ_JACHEW010000034.1"/>
</dbReference>
<dbReference type="InterPro" id="IPR000073">
    <property type="entry name" value="AB_hydrolase_1"/>
</dbReference>
<evidence type="ECO:0000313" key="6">
    <source>
        <dbReference type="Proteomes" id="UP000629870"/>
    </source>
</evidence>
<dbReference type="Proteomes" id="UP000629870">
    <property type="component" value="Unassembled WGS sequence"/>
</dbReference>
<evidence type="ECO:0000256" key="1">
    <source>
        <dbReference type="SAM" id="SignalP"/>
    </source>
</evidence>
<dbReference type="GO" id="GO:0016787">
    <property type="term" value="F:hydrolase activity"/>
    <property type="evidence" value="ECO:0007669"/>
    <property type="project" value="UniProtKB-KW"/>
</dbReference>